<evidence type="ECO:0000256" key="1">
    <source>
        <dbReference type="SAM" id="MobiDB-lite"/>
    </source>
</evidence>
<dbReference type="Proteomes" id="UP000469452">
    <property type="component" value="Unassembled WGS sequence"/>
</dbReference>
<dbReference type="AlphaFoldDB" id="A0A6A5A252"/>
<evidence type="ECO:0000256" key="2">
    <source>
        <dbReference type="SAM" id="Phobius"/>
    </source>
</evidence>
<comment type="caution">
    <text evidence="3">The sequence shown here is derived from an EMBL/GenBank/DDBJ whole genome shotgun (WGS) entry which is preliminary data.</text>
</comment>
<protein>
    <submittedName>
        <fullName evidence="3">Uncharacterized protein</fullName>
    </submittedName>
</protein>
<feature type="compositionally biased region" description="Basic and acidic residues" evidence="1">
    <location>
        <begin position="69"/>
        <end position="80"/>
    </location>
</feature>
<feature type="transmembrane region" description="Helical" evidence="2">
    <location>
        <begin position="102"/>
        <end position="122"/>
    </location>
</feature>
<proteinExistence type="predicted"/>
<dbReference type="EMBL" id="VJMI01015641">
    <property type="protein sequence ID" value="KAF0725563.1"/>
    <property type="molecule type" value="Genomic_DNA"/>
</dbReference>
<keyword evidence="2" id="KW-0812">Transmembrane</keyword>
<sequence>MASAMPIYISSSRPKVCSIEEQHERHPTSLTDVSAALPRLPALGQPHRRQDQEGRSHSKHASCRVSQVHPRDGRSEDRKPQGQRRAWVEQLLGSGQFEVRSSLVFTCGLISSIVVCFIGMYSKDGKLKQAIRTTDESSAKDPANAEWKEL</sequence>
<reference evidence="3 4" key="1">
    <citation type="submission" date="2019-06" db="EMBL/GenBank/DDBJ databases">
        <title>Genomics analysis of Aphanomyces spp. identifies a new class of oomycete effector associated with host adaptation.</title>
        <authorList>
            <person name="Gaulin E."/>
        </authorList>
    </citation>
    <scope>NUCLEOTIDE SEQUENCE [LARGE SCALE GENOMIC DNA]</scope>
    <source>
        <strain evidence="3 4">E</strain>
    </source>
</reference>
<accession>A0A6A5A252</accession>
<name>A0A6A5A252_APHAT</name>
<evidence type="ECO:0000313" key="4">
    <source>
        <dbReference type="Proteomes" id="UP000469452"/>
    </source>
</evidence>
<feature type="region of interest" description="Disordered" evidence="1">
    <location>
        <begin position="19"/>
        <end position="84"/>
    </location>
</feature>
<gene>
    <name evidence="3" type="ORF">AaE_009693</name>
</gene>
<keyword evidence="2" id="KW-0472">Membrane</keyword>
<evidence type="ECO:0000313" key="3">
    <source>
        <dbReference type="EMBL" id="KAF0725563.1"/>
    </source>
</evidence>
<keyword evidence="2" id="KW-1133">Transmembrane helix</keyword>
<organism evidence="3 4">
    <name type="scientific">Aphanomyces astaci</name>
    <name type="common">Crayfish plague agent</name>
    <dbReference type="NCBI Taxonomy" id="112090"/>
    <lineage>
        <taxon>Eukaryota</taxon>
        <taxon>Sar</taxon>
        <taxon>Stramenopiles</taxon>
        <taxon>Oomycota</taxon>
        <taxon>Saprolegniomycetes</taxon>
        <taxon>Saprolegniales</taxon>
        <taxon>Verrucalvaceae</taxon>
        <taxon>Aphanomyces</taxon>
    </lineage>
</organism>